<dbReference type="OrthoDB" id="9788100at2"/>
<sequence>MEADQINAVYKATKSIMANHFGAEITRGQPSISGASIPSDDVSVVLGVKGQLAGQIICSLTYQTAQKIIAAMMGGAKVEQIDEMGWSAIQEFGNWIAGSTATELSEVNYLTDVSPPIVNEGVSKFHSSSKFITIPIDSSLGLLSVHISLAQ</sequence>
<evidence type="ECO:0000259" key="2">
    <source>
        <dbReference type="Pfam" id="PF13690"/>
    </source>
</evidence>
<evidence type="ECO:0000313" key="3">
    <source>
        <dbReference type="EMBL" id="SER98012.1"/>
    </source>
</evidence>
<dbReference type="SUPFAM" id="SSF103039">
    <property type="entry name" value="CheC-like"/>
    <property type="match status" value="1"/>
</dbReference>
<dbReference type="AlphaFoldDB" id="A0A1H9TLK8"/>
<dbReference type="InterPro" id="IPR028976">
    <property type="entry name" value="CheC-like_sf"/>
</dbReference>
<gene>
    <name evidence="3" type="ORF">SAMN05444126_11073</name>
</gene>
<feature type="domain" description="Chemotaxis phosphatase CheX-like" evidence="2">
    <location>
        <begin position="42"/>
        <end position="136"/>
    </location>
</feature>
<proteinExistence type="predicted"/>
<evidence type="ECO:0000313" key="4">
    <source>
        <dbReference type="Proteomes" id="UP000199318"/>
    </source>
</evidence>
<dbReference type="Pfam" id="PF13690">
    <property type="entry name" value="CheX"/>
    <property type="match status" value="1"/>
</dbReference>
<dbReference type="InterPro" id="IPR028051">
    <property type="entry name" value="CheX-like_dom"/>
</dbReference>
<name>A0A1H9TLK8_9BACI</name>
<evidence type="ECO:0000256" key="1">
    <source>
        <dbReference type="ARBA" id="ARBA00022500"/>
    </source>
</evidence>
<organism evidence="3 4">
    <name type="scientific">Salisediminibacterium halotolerans</name>
    <dbReference type="NCBI Taxonomy" id="517425"/>
    <lineage>
        <taxon>Bacteria</taxon>
        <taxon>Bacillati</taxon>
        <taxon>Bacillota</taxon>
        <taxon>Bacilli</taxon>
        <taxon>Bacillales</taxon>
        <taxon>Bacillaceae</taxon>
        <taxon>Salisediminibacterium</taxon>
    </lineage>
</organism>
<dbReference type="GO" id="GO:0006935">
    <property type="term" value="P:chemotaxis"/>
    <property type="evidence" value="ECO:0007669"/>
    <property type="project" value="UniProtKB-KW"/>
</dbReference>
<keyword evidence="1" id="KW-0145">Chemotaxis</keyword>
<dbReference type="InterPro" id="IPR038756">
    <property type="entry name" value="CheX-like"/>
</dbReference>
<dbReference type="EMBL" id="FOGV01000010">
    <property type="protein sequence ID" value="SER98012.1"/>
    <property type="molecule type" value="Genomic_DNA"/>
</dbReference>
<dbReference type="Gene3D" id="3.40.1550.10">
    <property type="entry name" value="CheC-like"/>
    <property type="match status" value="1"/>
</dbReference>
<comment type="caution">
    <text evidence="3">The sequence shown here is derived from an EMBL/GenBank/DDBJ whole genome shotgun (WGS) entry which is preliminary data.</text>
</comment>
<dbReference type="PANTHER" id="PTHR39452">
    <property type="entry name" value="CHEY-P PHOSPHATASE CHEX"/>
    <property type="match status" value="1"/>
</dbReference>
<protein>
    <submittedName>
        <fullName evidence="3">Chemotaxis protein CheX</fullName>
    </submittedName>
</protein>
<reference evidence="4" key="1">
    <citation type="submission" date="2016-10" db="EMBL/GenBank/DDBJ databases">
        <authorList>
            <person name="de Groot N.N."/>
        </authorList>
    </citation>
    <scope>NUCLEOTIDE SEQUENCE [LARGE SCALE GENOMIC DNA]</scope>
    <source>
        <strain evidence="4">10nlg</strain>
    </source>
</reference>
<accession>A0A1H9TLK8</accession>
<dbReference type="CDD" id="cd17906">
    <property type="entry name" value="CheX"/>
    <property type="match status" value="1"/>
</dbReference>
<dbReference type="PANTHER" id="PTHR39452:SF1">
    <property type="entry name" value="CHEY-P PHOSPHATASE CHEX"/>
    <property type="match status" value="1"/>
</dbReference>
<keyword evidence="4" id="KW-1185">Reference proteome</keyword>
<dbReference type="RefSeq" id="WP_093072775.1">
    <property type="nucleotide sequence ID" value="NZ_FOGV01000010.1"/>
</dbReference>
<dbReference type="Proteomes" id="UP000199318">
    <property type="component" value="Unassembled WGS sequence"/>
</dbReference>
<dbReference type="STRING" id="1464123.SAMN05444126_11073"/>